<evidence type="ECO:0000256" key="2">
    <source>
        <dbReference type="ARBA" id="ARBA00022801"/>
    </source>
</evidence>
<evidence type="ECO:0000256" key="5">
    <source>
        <dbReference type="RuleBase" id="RU003690"/>
    </source>
</evidence>
<dbReference type="Gene3D" id="3.20.20.80">
    <property type="entry name" value="Glycosidases"/>
    <property type="match status" value="1"/>
</dbReference>
<dbReference type="PRINTS" id="PR00131">
    <property type="entry name" value="GLHYDRLASE1"/>
</dbReference>
<dbReference type="Pfam" id="PF00232">
    <property type="entry name" value="Glyco_hydro_1"/>
    <property type="match status" value="1"/>
</dbReference>
<keyword evidence="9" id="KW-1185">Reference proteome</keyword>
<dbReference type="Proteomes" id="UP000219947">
    <property type="component" value="Unassembled WGS sequence"/>
</dbReference>
<feature type="region of interest" description="Disordered" evidence="7">
    <location>
        <begin position="43"/>
        <end position="71"/>
    </location>
</feature>
<dbReference type="InterPro" id="IPR018120">
    <property type="entry name" value="Glyco_hydro_1_AS"/>
</dbReference>
<evidence type="ECO:0000256" key="1">
    <source>
        <dbReference type="ARBA" id="ARBA00010838"/>
    </source>
</evidence>
<comment type="similarity">
    <text evidence="1 5">Belongs to the glycosyl hydrolase 1 family.</text>
</comment>
<gene>
    <name evidence="8" type="ORF">CRM92_02125</name>
</gene>
<proteinExistence type="inferred from homology"/>
<dbReference type="FunFam" id="3.20.20.80:FF:000004">
    <property type="entry name" value="Beta-glucosidase 6-phospho-beta-glucosidase"/>
    <property type="match status" value="1"/>
</dbReference>
<name>A0A2A8D8C8_9MICC</name>
<sequence>MHQDQHFTHDTQSLPIIKPHLHGAFPPNFLWGGASAANQCEGAWDEGGKGPSIQDVLPHGGLSPRSAAPTPDNLKLEGTDFYHRYPEDIALLAEMGFKVFRFSIAWSRIFPNGNETEPNEEGLAFYDRVLDELEKYGIEPLITISHYETPLYLAEQYNGWVSRDLIDFYERYCRVLFERYGHRVKYWLTFNEINSVLHLPFMSGGINTPKEQLSEQDLYQAIHHELVASARATRAARELAPHAQIGCMILAMPTYPLTPSPQDALAALHAEHANFAFGDVHVRGTYPGYFLRMLHEKGIKLNITERDREDLKNTVDFVSFSYYMSTCASSDPSRGESSEGNILGGVSNPTLTASEWGWQIDPVGLRIVLNQYWDRWQKPLFIVENGLGARDELVEADGEMTVIDDYRIDYLRAHLEQVREAIADGVHILGYTTWGCIDMVSASTAQMSKRYGFVYVDRHDDGSGSLSRYRKKSFDWYRRVIASNGAELENS</sequence>
<evidence type="ECO:0000256" key="7">
    <source>
        <dbReference type="SAM" id="MobiDB-lite"/>
    </source>
</evidence>
<dbReference type="GO" id="GO:0016052">
    <property type="term" value="P:carbohydrate catabolic process"/>
    <property type="evidence" value="ECO:0007669"/>
    <property type="project" value="TreeGrafter"/>
</dbReference>
<dbReference type="RefSeq" id="WP_098042257.1">
    <property type="nucleotide sequence ID" value="NZ_PDEV01000001.1"/>
</dbReference>
<dbReference type="PROSITE" id="PS00572">
    <property type="entry name" value="GLYCOSYL_HYDROL_F1_1"/>
    <property type="match status" value="1"/>
</dbReference>
<dbReference type="GO" id="GO:0008422">
    <property type="term" value="F:beta-glucosidase activity"/>
    <property type="evidence" value="ECO:0007669"/>
    <property type="project" value="TreeGrafter"/>
</dbReference>
<evidence type="ECO:0000256" key="4">
    <source>
        <dbReference type="PROSITE-ProRule" id="PRU10055"/>
    </source>
</evidence>
<dbReference type="PROSITE" id="PS00653">
    <property type="entry name" value="GLYCOSYL_HYDROL_F1_2"/>
    <property type="match status" value="1"/>
</dbReference>
<dbReference type="InterPro" id="IPR017853">
    <property type="entry name" value="GH"/>
</dbReference>
<dbReference type="AlphaFoldDB" id="A0A2A8D8C8"/>
<comment type="caution">
    <text evidence="8">The sequence shown here is derived from an EMBL/GenBank/DDBJ whole genome shotgun (WGS) entry which is preliminary data.</text>
</comment>
<evidence type="ECO:0000313" key="9">
    <source>
        <dbReference type="Proteomes" id="UP000219947"/>
    </source>
</evidence>
<dbReference type="EMBL" id="PDEV01000001">
    <property type="protein sequence ID" value="PEN16858.1"/>
    <property type="molecule type" value="Genomic_DNA"/>
</dbReference>
<dbReference type="InterPro" id="IPR001360">
    <property type="entry name" value="Glyco_hydro_1"/>
</dbReference>
<dbReference type="SUPFAM" id="SSF51445">
    <property type="entry name" value="(Trans)glycosidases"/>
    <property type="match status" value="1"/>
</dbReference>
<dbReference type="PANTHER" id="PTHR10353:SF122">
    <property type="entry name" value="6-PHOSPHO-BETA-GLUCOSIDASE ASCB-RELATED"/>
    <property type="match status" value="1"/>
</dbReference>
<keyword evidence="2 6" id="KW-0378">Hydrolase</keyword>
<dbReference type="InterPro" id="IPR033132">
    <property type="entry name" value="GH_1_N_CS"/>
</dbReference>
<protein>
    <submittedName>
        <fullName evidence="8">6-phospho-beta-glucosidase</fullName>
    </submittedName>
</protein>
<evidence type="ECO:0000256" key="3">
    <source>
        <dbReference type="ARBA" id="ARBA00023295"/>
    </source>
</evidence>
<reference evidence="8" key="1">
    <citation type="submission" date="2017-10" db="EMBL/GenBank/DDBJ databases">
        <title>Kefir isolates.</title>
        <authorList>
            <person name="Kim Y."/>
            <person name="Blasche S."/>
        </authorList>
    </citation>
    <scope>NUCLEOTIDE SEQUENCE [LARGE SCALE GENOMIC DNA]</scope>
    <source>
        <strain evidence="8">OG2-2</strain>
    </source>
</reference>
<dbReference type="GO" id="GO:0005829">
    <property type="term" value="C:cytosol"/>
    <property type="evidence" value="ECO:0007669"/>
    <property type="project" value="TreeGrafter"/>
</dbReference>
<dbReference type="PANTHER" id="PTHR10353">
    <property type="entry name" value="GLYCOSYL HYDROLASE"/>
    <property type="match status" value="1"/>
</dbReference>
<feature type="active site" description="Nucleophile" evidence="4">
    <location>
        <position position="384"/>
    </location>
</feature>
<keyword evidence="3 6" id="KW-0326">Glycosidase</keyword>
<evidence type="ECO:0000313" key="8">
    <source>
        <dbReference type="EMBL" id="PEN16858.1"/>
    </source>
</evidence>
<organism evidence="8 9">
    <name type="scientific">Rothia dentocariosa</name>
    <dbReference type="NCBI Taxonomy" id="2047"/>
    <lineage>
        <taxon>Bacteria</taxon>
        <taxon>Bacillati</taxon>
        <taxon>Actinomycetota</taxon>
        <taxon>Actinomycetes</taxon>
        <taxon>Micrococcales</taxon>
        <taxon>Micrococcaceae</taxon>
        <taxon>Rothia</taxon>
    </lineage>
</organism>
<accession>A0A2A8D8C8</accession>
<evidence type="ECO:0000256" key="6">
    <source>
        <dbReference type="RuleBase" id="RU004468"/>
    </source>
</evidence>